<keyword evidence="1" id="KW-1133">Transmembrane helix</keyword>
<name>A0ABR1C524_NECAM</name>
<dbReference type="PANTHER" id="PTHR45580:SF7">
    <property type="entry name" value="CARBOXYLESTERASE TYPE B DOMAIN-CONTAINING PROTEIN-RELATED"/>
    <property type="match status" value="1"/>
</dbReference>
<keyword evidence="1" id="KW-0812">Transmembrane</keyword>
<evidence type="ECO:0000256" key="1">
    <source>
        <dbReference type="SAM" id="Phobius"/>
    </source>
</evidence>
<dbReference type="InterPro" id="IPR029058">
    <property type="entry name" value="AB_hydrolase_fold"/>
</dbReference>
<evidence type="ECO:0000256" key="2">
    <source>
        <dbReference type="SAM" id="SignalP"/>
    </source>
</evidence>
<dbReference type="EMBL" id="JAVFWL010000002">
    <property type="protein sequence ID" value="KAK6733622.1"/>
    <property type="molecule type" value="Genomic_DNA"/>
</dbReference>
<gene>
    <name evidence="4" type="primary">Necator_chrII.g5192</name>
    <name evidence="4" type="ORF">RB195_017400</name>
</gene>
<keyword evidence="5" id="KW-1185">Reference proteome</keyword>
<dbReference type="PANTHER" id="PTHR45580">
    <property type="entry name" value="PROTEIN CBG05369"/>
    <property type="match status" value="1"/>
</dbReference>
<sequence length="665" mass="74990">MSVTTFFIITLLPAINCFLVETSYGWLEGTSIQSSDNIACWMFKGIPFAQPPVGELRFKLPVPPKPWKGTRKATEYSAACLSNSSLSSYHPEYMSEDRLYTNIFVSEGCLLRNVSCPVIYYIHGGSLSYDSAVMFNDQYITDRYSSKDVVFVISAFRLGFFGVLAFENDYVVPRNLALYDVIAGLEFIHNEVAAFGGNPSQVTIMGHSQGGSTAMVLAVSSLVDPDKRLFQQLVAFSPALNYRDIKGRADLTWRLAHEVGCANSTKRSHPMPLLETERLVDCLRSVDAFDLLARQRSLEDNEGLLFDGLLFAPPFVKEGALFQDFLSNCTPRPMICSSTRYEFNYELNDEMYDIGAFLTVTHPVEVRRKYFEDKNSGKFNDSYLSQVVFTLNVIFGSIFAENGSNVYLLEYDQAPLPFHGADMPFFIGRHMRNFDKNEQIIDKFYGRSLLNFAYGKRLCKEWSPFHPTIRNYYSVEINRGNGLYSSNKLNYHSAVVDYWLHNITLFDSTVPKNVQLDIIGTVSNPSFLRTAMTSILFVCGVVVLSTALMALCSYLTPRDPPNHERVPLVTHKISEVQRKNICVIVPALSTRCFKPFQMEVLPEPMASNFTPLGSTEEVLWFSTGSTKMNCWLLGLMRLTKCVIAGTRNIPSCVATVHDPYKSKTL</sequence>
<dbReference type="Gene3D" id="3.40.50.1820">
    <property type="entry name" value="alpha/beta hydrolase"/>
    <property type="match status" value="1"/>
</dbReference>
<keyword evidence="2" id="KW-0732">Signal</keyword>
<evidence type="ECO:0000313" key="5">
    <source>
        <dbReference type="Proteomes" id="UP001303046"/>
    </source>
</evidence>
<dbReference type="Proteomes" id="UP001303046">
    <property type="component" value="Unassembled WGS sequence"/>
</dbReference>
<dbReference type="SUPFAM" id="SSF53474">
    <property type="entry name" value="alpha/beta-Hydrolases"/>
    <property type="match status" value="1"/>
</dbReference>
<feature type="signal peptide" evidence="2">
    <location>
        <begin position="1"/>
        <end position="17"/>
    </location>
</feature>
<accession>A0ABR1C524</accession>
<comment type="caution">
    <text evidence="4">The sequence shown here is derived from an EMBL/GenBank/DDBJ whole genome shotgun (WGS) entry which is preliminary data.</text>
</comment>
<evidence type="ECO:0000313" key="4">
    <source>
        <dbReference type="EMBL" id="KAK6733622.1"/>
    </source>
</evidence>
<evidence type="ECO:0000259" key="3">
    <source>
        <dbReference type="Pfam" id="PF00135"/>
    </source>
</evidence>
<proteinExistence type="predicted"/>
<protein>
    <recommendedName>
        <fullName evidence="3">Carboxylesterase type B domain-containing protein</fullName>
    </recommendedName>
</protein>
<reference evidence="4 5" key="1">
    <citation type="submission" date="2023-08" db="EMBL/GenBank/DDBJ databases">
        <title>A Necator americanus chromosomal reference genome.</title>
        <authorList>
            <person name="Ilik V."/>
            <person name="Petrzelkova K.J."/>
            <person name="Pardy F."/>
            <person name="Fuh T."/>
            <person name="Niatou-Singa F.S."/>
            <person name="Gouil Q."/>
            <person name="Baker L."/>
            <person name="Ritchie M.E."/>
            <person name="Jex A.R."/>
            <person name="Gazzola D."/>
            <person name="Li H."/>
            <person name="Toshio Fujiwara R."/>
            <person name="Zhan B."/>
            <person name="Aroian R.V."/>
            <person name="Pafco B."/>
            <person name="Schwarz E.M."/>
        </authorList>
    </citation>
    <scope>NUCLEOTIDE SEQUENCE [LARGE SCALE GENOMIC DNA]</scope>
    <source>
        <strain evidence="4 5">Aroian</strain>
        <tissue evidence="4">Whole animal</tissue>
    </source>
</reference>
<dbReference type="Pfam" id="PF00135">
    <property type="entry name" value="COesterase"/>
    <property type="match status" value="1"/>
</dbReference>
<organism evidence="4 5">
    <name type="scientific">Necator americanus</name>
    <name type="common">Human hookworm</name>
    <dbReference type="NCBI Taxonomy" id="51031"/>
    <lineage>
        <taxon>Eukaryota</taxon>
        <taxon>Metazoa</taxon>
        <taxon>Ecdysozoa</taxon>
        <taxon>Nematoda</taxon>
        <taxon>Chromadorea</taxon>
        <taxon>Rhabditida</taxon>
        <taxon>Rhabditina</taxon>
        <taxon>Rhabditomorpha</taxon>
        <taxon>Strongyloidea</taxon>
        <taxon>Ancylostomatidae</taxon>
        <taxon>Bunostominae</taxon>
        <taxon>Necator</taxon>
    </lineage>
</organism>
<dbReference type="InterPro" id="IPR002018">
    <property type="entry name" value="CarbesteraseB"/>
</dbReference>
<keyword evidence="1" id="KW-0472">Membrane</keyword>
<feature type="domain" description="Carboxylesterase type B" evidence="3">
    <location>
        <begin position="19"/>
        <end position="353"/>
    </location>
</feature>
<feature type="transmembrane region" description="Helical" evidence="1">
    <location>
        <begin position="531"/>
        <end position="555"/>
    </location>
</feature>
<feature type="chain" id="PRO_5045830065" description="Carboxylesterase type B domain-containing protein" evidence="2">
    <location>
        <begin position="18"/>
        <end position="665"/>
    </location>
</feature>